<dbReference type="SMART" id="SM00382">
    <property type="entry name" value="AAA"/>
    <property type="match status" value="1"/>
</dbReference>
<comment type="similarity">
    <text evidence="1">Belongs to the ABC transporter superfamily.</text>
</comment>
<dbReference type="SUPFAM" id="SSF52540">
    <property type="entry name" value="P-loop containing nucleoside triphosphate hydrolases"/>
    <property type="match status" value="1"/>
</dbReference>
<dbReference type="PROSITE" id="PS00211">
    <property type="entry name" value="ABC_TRANSPORTER_1"/>
    <property type="match status" value="1"/>
</dbReference>
<dbReference type="Proteomes" id="UP000666915">
    <property type="component" value="Unassembled WGS sequence"/>
</dbReference>
<evidence type="ECO:0000313" key="5">
    <source>
        <dbReference type="EMBL" id="MBO2445228.1"/>
    </source>
</evidence>
<keyword evidence="3 5" id="KW-0067">ATP-binding</keyword>
<organism evidence="5 6">
    <name type="scientific">Actinomadura nitritigenes</name>
    <dbReference type="NCBI Taxonomy" id="134602"/>
    <lineage>
        <taxon>Bacteria</taxon>
        <taxon>Bacillati</taxon>
        <taxon>Actinomycetota</taxon>
        <taxon>Actinomycetes</taxon>
        <taxon>Streptosporangiales</taxon>
        <taxon>Thermomonosporaceae</taxon>
        <taxon>Actinomadura</taxon>
    </lineage>
</organism>
<comment type="caution">
    <text evidence="5">The sequence shown here is derived from an EMBL/GenBank/DDBJ whole genome shotgun (WGS) entry which is preliminary data.</text>
</comment>
<accession>A0ABS3RG79</accession>
<feature type="domain" description="ABC transporter" evidence="4">
    <location>
        <begin position="6"/>
        <end position="220"/>
    </location>
</feature>
<dbReference type="InterPro" id="IPR003593">
    <property type="entry name" value="AAA+_ATPase"/>
</dbReference>
<evidence type="ECO:0000313" key="6">
    <source>
        <dbReference type="Proteomes" id="UP000666915"/>
    </source>
</evidence>
<dbReference type="PROSITE" id="PS50893">
    <property type="entry name" value="ABC_TRANSPORTER_2"/>
    <property type="match status" value="1"/>
</dbReference>
<dbReference type="PANTHER" id="PTHR24220:SF689">
    <property type="entry name" value="LIPOPROTEIN-RELEASING SYSTEM ATP-BINDING PROTEIN LOLD"/>
    <property type="match status" value="1"/>
</dbReference>
<dbReference type="EMBL" id="JAGEOK010000066">
    <property type="protein sequence ID" value="MBO2445228.1"/>
    <property type="molecule type" value="Genomic_DNA"/>
</dbReference>
<dbReference type="Gene3D" id="3.40.50.300">
    <property type="entry name" value="P-loop containing nucleotide triphosphate hydrolases"/>
    <property type="match status" value="1"/>
</dbReference>
<dbReference type="Pfam" id="PF00005">
    <property type="entry name" value="ABC_tran"/>
    <property type="match status" value="1"/>
</dbReference>
<dbReference type="RefSeq" id="WP_208274439.1">
    <property type="nucleotide sequence ID" value="NZ_BAAAGM010000041.1"/>
</dbReference>
<proteinExistence type="inferred from homology"/>
<dbReference type="InterPro" id="IPR003439">
    <property type="entry name" value="ABC_transporter-like_ATP-bd"/>
</dbReference>
<evidence type="ECO:0000256" key="2">
    <source>
        <dbReference type="ARBA" id="ARBA00022741"/>
    </source>
</evidence>
<keyword evidence="6" id="KW-1185">Reference proteome</keyword>
<dbReference type="InterPro" id="IPR015854">
    <property type="entry name" value="ABC_transpr_LolD-like"/>
</dbReference>
<evidence type="ECO:0000256" key="1">
    <source>
        <dbReference type="ARBA" id="ARBA00005417"/>
    </source>
</evidence>
<protein>
    <submittedName>
        <fullName evidence="5">ATP-binding cassette domain-containing protein</fullName>
    </submittedName>
</protein>
<dbReference type="PANTHER" id="PTHR24220">
    <property type="entry name" value="IMPORT ATP-BINDING PROTEIN"/>
    <property type="match status" value="1"/>
</dbReference>
<evidence type="ECO:0000256" key="3">
    <source>
        <dbReference type="ARBA" id="ARBA00022840"/>
    </source>
</evidence>
<dbReference type="InterPro" id="IPR017871">
    <property type="entry name" value="ABC_transporter-like_CS"/>
</dbReference>
<gene>
    <name evidence="5" type="ORF">J4557_47770</name>
</gene>
<keyword evidence="2" id="KW-0547">Nucleotide-binding</keyword>
<name>A0ABS3RG79_9ACTN</name>
<reference evidence="5 6" key="1">
    <citation type="submission" date="2021-03" db="EMBL/GenBank/DDBJ databases">
        <authorList>
            <person name="Kanchanasin P."/>
            <person name="Saeng-In P."/>
            <person name="Phongsopitanun W."/>
            <person name="Yuki M."/>
            <person name="Kudo T."/>
            <person name="Ohkuma M."/>
            <person name="Tanasupawat S."/>
        </authorList>
    </citation>
    <scope>NUCLEOTIDE SEQUENCE [LARGE SCALE GENOMIC DNA]</scope>
    <source>
        <strain evidence="5 6">L46</strain>
    </source>
</reference>
<dbReference type="GO" id="GO:0005524">
    <property type="term" value="F:ATP binding"/>
    <property type="evidence" value="ECO:0007669"/>
    <property type="project" value="UniProtKB-KW"/>
</dbReference>
<evidence type="ECO:0000259" key="4">
    <source>
        <dbReference type="PROSITE" id="PS50893"/>
    </source>
</evidence>
<sequence>MADAVLQAYELYRFYRAGDEETLALRGVSLAVEAGEFVAVTGPSGSGKSTLLACLAGLDEPDGGAVRIAGTRISHRPQAERASLRARLVGVLFQSGNLLEHLTVRANIDLAQRLAGRRDAARRDQLLDELGLIGRGPARPTQLSGGEAARAGLAVALANRPAVLLADEPTGELDRRTEDRVLGLLRRQAEHGTAVVVASHSSAVAAAADRTITLQDGRRT</sequence>
<dbReference type="InterPro" id="IPR027417">
    <property type="entry name" value="P-loop_NTPase"/>
</dbReference>